<dbReference type="InterPro" id="IPR057776">
    <property type="entry name" value="UTP23_sensor"/>
</dbReference>
<feature type="domain" description="UTP23 sensor motif region" evidence="9">
    <location>
        <begin position="189"/>
        <end position="207"/>
    </location>
</feature>
<proteinExistence type="inferred from homology"/>
<evidence type="ECO:0000256" key="3">
    <source>
        <dbReference type="ARBA" id="ARBA00022552"/>
    </source>
</evidence>
<dbReference type="Pfam" id="PF04900">
    <property type="entry name" value="Fcf1"/>
    <property type="match status" value="1"/>
</dbReference>
<keyword evidence="2" id="KW-0690">Ribosome biogenesis</keyword>
<keyword evidence="4" id="KW-0539">Nucleus</keyword>
<dbReference type="GO" id="GO:0006364">
    <property type="term" value="P:rRNA processing"/>
    <property type="evidence" value="ECO:0007669"/>
    <property type="project" value="UniProtKB-KW"/>
</dbReference>
<evidence type="ECO:0000256" key="7">
    <source>
        <dbReference type="ARBA" id="ARBA00076388"/>
    </source>
</evidence>
<dbReference type="PANTHER" id="PTHR12416">
    <property type="entry name" value="RRNA-PROCESSING PROTEIN UTP23 HOMOLOG"/>
    <property type="match status" value="1"/>
</dbReference>
<dbReference type="FunCoup" id="A0A1Y1Y0F1">
    <property type="interactions" value="949"/>
</dbReference>
<dbReference type="OrthoDB" id="25675at2759"/>
<dbReference type="AlphaFoldDB" id="A0A1Y1Y0F1"/>
<dbReference type="InterPro" id="IPR006984">
    <property type="entry name" value="Fcf1/UTP23"/>
</dbReference>
<dbReference type="GO" id="GO:0032040">
    <property type="term" value="C:small-subunit processome"/>
    <property type="evidence" value="ECO:0007669"/>
    <property type="project" value="InterPro"/>
</dbReference>
<dbReference type="Pfam" id="PF24779">
    <property type="entry name" value="UTP23_sensor"/>
    <property type="match status" value="1"/>
</dbReference>
<evidence type="ECO:0000256" key="1">
    <source>
        <dbReference type="ARBA" id="ARBA00004604"/>
    </source>
</evidence>
<evidence type="ECO:0000259" key="9">
    <source>
        <dbReference type="Pfam" id="PF24779"/>
    </source>
</evidence>
<comment type="function">
    <text evidence="5">Involved in rRNA-processing and ribosome biogenesis.</text>
</comment>
<dbReference type="Gene3D" id="3.40.50.1010">
    <property type="entry name" value="5'-nuclease"/>
    <property type="match status" value="1"/>
</dbReference>
<comment type="subcellular location">
    <subcellularLocation>
        <location evidence="1">Nucleus</location>
        <location evidence="1">Nucleolus</location>
    </subcellularLocation>
</comment>
<evidence type="ECO:0000256" key="8">
    <source>
        <dbReference type="SAM" id="MobiDB-lite"/>
    </source>
</evidence>
<evidence type="ECO:0000256" key="4">
    <source>
        <dbReference type="ARBA" id="ARBA00023242"/>
    </source>
</evidence>
<evidence type="ECO:0000256" key="6">
    <source>
        <dbReference type="ARBA" id="ARBA00038503"/>
    </source>
</evidence>
<gene>
    <name evidence="10" type="ORF">K493DRAFT_165059</name>
</gene>
<dbReference type="Proteomes" id="UP000193498">
    <property type="component" value="Unassembled WGS sequence"/>
</dbReference>
<dbReference type="CDD" id="cd08553">
    <property type="entry name" value="PIN_Fcf1-like"/>
    <property type="match status" value="1"/>
</dbReference>
<dbReference type="InParanoid" id="A0A1Y1Y0F1"/>
<reference evidence="10 11" key="1">
    <citation type="submission" date="2016-07" db="EMBL/GenBank/DDBJ databases">
        <title>Pervasive Adenine N6-methylation of Active Genes in Fungi.</title>
        <authorList>
            <consortium name="DOE Joint Genome Institute"/>
            <person name="Mondo S.J."/>
            <person name="Dannebaum R.O."/>
            <person name="Kuo R.C."/>
            <person name="Labutti K."/>
            <person name="Haridas S."/>
            <person name="Kuo A."/>
            <person name="Salamov A."/>
            <person name="Ahrendt S.R."/>
            <person name="Lipzen A."/>
            <person name="Sullivan W."/>
            <person name="Andreopoulos W.B."/>
            <person name="Clum A."/>
            <person name="Lindquist E."/>
            <person name="Daum C."/>
            <person name="Ramamoorthy G.K."/>
            <person name="Gryganskyi A."/>
            <person name="Culley D."/>
            <person name="Magnuson J.K."/>
            <person name="James T.Y."/>
            <person name="O'Malley M.A."/>
            <person name="Stajich J.E."/>
            <person name="Spatafora J.W."/>
            <person name="Visel A."/>
            <person name="Grigoriev I.V."/>
        </authorList>
    </citation>
    <scope>NUCLEOTIDE SEQUENCE [LARGE SCALE GENOMIC DNA]</scope>
    <source>
        <strain evidence="10 11">CBS 931.73</strain>
    </source>
</reference>
<dbReference type="SUPFAM" id="SSF88723">
    <property type="entry name" value="PIN domain-like"/>
    <property type="match status" value="1"/>
</dbReference>
<evidence type="ECO:0000313" key="10">
    <source>
        <dbReference type="EMBL" id="ORX91375.1"/>
    </source>
</evidence>
<keyword evidence="3" id="KW-0698">rRNA processing</keyword>
<keyword evidence="11" id="KW-1185">Reference proteome</keyword>
<evidence type="ECO:0000256" key="5">
    <source>
        <dbReference type="ARBA" id="ARBA00037300"/>
    </source>
</evidence>
<accession>A0A1Y1Y0F1</accession>
<evidence type="ECO:0000256" key="2">
    <source>
        <dbReference type="ARBA" id="ARBA00022517"/>
    </source>
</evidence>
<feature type="non-terminal residue" evidence="10">
    <location>
        <position position="207"/>
    </location>
</feature>
<sequence length="207" mass="23455">MKAKRQKQYKKCMQVYQNTFGFREPYQVIVDGDFCQAALDSRINLKEQVPKTLLGQAKPMYTTCGLAELREKGEDFLGTVIAMKRFEKRRCPHKTPISSAECLSEIIGKDNQHNYCIATQNTQLRSSFRQIPGVPLLYLNRSVMILEPPSGKTLEKVAQVERAKTLPSAQELAFLNKANPTTQTKEPPKPKKKKAKAPNPLSCKKKK</sequence>
<dbReference type="InterPro" id="IPR029060">
    <property type="entry name" value="PIN-like_dom_sf"/>
</dbReference>
<dbReference type="STRING" id="1314790.A0A1Y1Y0F1"/>
<feature type="region of interest" description="Disordered" evidence="8">
    <location>
        <begin position="169"/>
        <end position="207"/>
    </location>
</feature>
<protein>
    <recommendedName>
        <fullName evidence="7">U three protein 23</fullName>
    </recommendedName>
</protein>
<name>A0A1Y1Y0F1_9FUNG</name>
<comment type="similarity">
    <text evidence="6">Belongs to the UTP23/FCF1 family. UTP23 subfamily.</text>
</comment>
<evidence type="ECO:0000313" key="11">
    <source>
        <dbReference type="Proteomes" id="UP000193498"/>
    </source>
</evidence>
<dbReference type="FunFam" id="3.40.50.1010:FF:000006">
    <property type="entry name" value="rRNA-processing protein UTP23 homolog"/>
    <property type="match status" value="1"/>
</dbReference>
<comment type="caution">
    <text evidence="10">The sequence shown here is derived from an EMBL/GenBank/DDBJ whole genome shotgun (WGS) entry which is preliminary data.</text>
</comment>
<dbReference type="EMBL" id="MCFE01000324">
    <property type="protein sequence ID" value="ORX91375.1"/>
    <property type="molecule type" value="Genomic_DNA"/>
</dbReference>
<organism evidence="10 11">
    <name type="scientific">Basidiobolus meristosporus CBS 931.73</name>
    <dbReference type="NCBI Taxonomy" id="1314790"/>
    <lineage>
        <taxon>Eukaryota</taxon>
        <taxon>Fungi</taxon>
        <taxon>Fungi incertae sedis</taxon>
        <taxon>Zoopagomycota</taxon>
        <taxon>Entomophthoromycotina</taxon>
        <taxon>Basidiobolomycetes</taxon>
        <taxon>Basidiobolales</taxon>
        <taxon>Basidiobolaceae</taxon>
        <taxon>Basidiobolus</taxon>
    </lineage>
</organism>